<proteinExistence type="predicted"/>
<evidence type="ECO:0000313" key="3">
    <source>
        <dbReference type="Proteomes" id="UP001501231"/>
    </source>
</evidence>
<accession>A0ABP5WUD4</accession>
<reference evidence="3" key="1">
    <citation type="journal article" date="2019" name="Int. J. Syst. Evol. Microbiol.">
        <title>The Global Catalogue of Microorganisms (GCM) 10K type strain sequencing project: providing services to taxonomists for standard genome sequencing and annotation.</title>
        <authorList>
            <consortium name="The Broad Institute Genomics Platform"/>
            <consortium name="The Broad Institute Genome Sequencing Center for Infectious Disease"/>
            <person name="Wu L."/>
            <person name="Ma J."/>
        </authorList>
    </citation>
    <scope>NUCLEOTIDE SEQUENCE [LARGE SCALE GENOMIC DNA]</scope>
    <source>
        <strain evidence="3">JCM 3325</strain>
    </source>
</reference>
<sequence length="110" mass="12482">MELVLINDERRRLVEPIVRYVRGVREQHVFVLIPEVEPERVWQRILQNQRGGVLAHALRRDTEAVVCRLRFRMAPPTTRADGPPGHTLQPHRANGPGSDPHQAGEPYAAG</sequence>
<evidence type="ECO:0000256" key="1">
    <source>
        <dbReference type="SAM" id="MobiDB-lite"/>
    </source>
</evidence>
<comment type="caution">
    <text evidence="2">The sequence shown here is derived from an EMBL/GenBank/DDBJ whole genome shotgun (WGS) entry which is preliminary data.</text>
</comment>
<dbReference type="EMBL" id="BAAARW010000021">
    <property type="protein sequence ID" value="GAA2436731.1"/>
    <property type="molecule type" value="Genomic_DNA"/>
</dbReference>
<keyword evidence="3" id="KW-1185">Reference proteome</keyword>
<organism evidence="2 3">
    <name type="scientific">Actinomadura vinacea</name>
    <dbReference type="NCBI Taxonomy" id="115336"/>
    <lineage>
        <taxon>Bacteria</taxon>
        <taxon>Bacillati</taxon>
        <taxon>Actinomycetota</taxon>
        <taxon>Actinomycetes</taxon>
        <taxon>Streptosporangiales</taxon>
        <taxon>Thermomonosporaceae</taxon>
        <taxon>Actinomadura</taxon>
    </lineage>
</organism>
<gene>
    <name evidence="2" type="ORF">GCM10010191_59430</name>
</gene>
<dbReference type="Proteomes" id="UP001501231">
    <property type="component" value="Unassembled WGS sequence"/>
</dbReference>
<protein>
    <submittedName>
        <fullName evidence="2">Uncharacterized protein</fullName>
    </submittedName>
</protein>
<dbReference type="RefSeq" id="WP_344593349.1">
    <property type="nucleotide sequence ID" value="NZ_BAAARW010000021.1"/>
</dbReference>
<name>A0ABP5WUD4_9ACTN</name>
<evidence type="ECO:0000313" key="2">
    <source>
        <dbReference type="EMBL" id="GAA2436731.1"/>
    </source>
</evidence>
<feature type="region of interest" description="Disordered" evidence="1">
    <location>
        <begin position="74"/>
        <end position="110"/>
    </location>
</feature>